<comment type="subcellular location">
    <subcellularLocation>
        <location evidence="8">Cytoplasm</location>
    </subcellularLocation>
</comment>
<evidence type="ECO:0000313" key="11">
    <source>
        <dbReference type="EMBL" id="CAA7602836.1"/>
    </source>
</evidence>
<reference evidence="12" key="1">
    <citation type="submission" date="2014-11" db="EMBL/GenBank/DDBJ databases">
        <authorList>
            <person name="Hornung B.V."/>
        </authorList>
    </citation>
    <scope>NUCLEOTIDE SEQUENCE</scope>
    <source>
        <strain evidence="12">INE</strain>
    </source>
</reference>
<keyword evidence="5 8" id="KW-0457">Lysine biosynthesis</keyword>
<gene>
    <name evidence="8" type="primary">dapF</name>
    <name evidence="12" type="ORF">DEACI_0136</name>
    <name evidence="11" type="ORF">DEACI_3659</name>
</gene>
<feature type="binding site" evidence="8">
    <location>
        <begin position="328"/>
        <end position="329"/>
    </location>
    <ligand>
        <name>substrate</name>
    </ligand>
</feature>
<feature type="compositionally biased region" description="Basic and acidic residues" evidence="10">
    <location>
        <begin position="180"/>
        <end position="221"/>
    </location>
</feature>
<evidence type="ECO:0000256" key="3">
    <source>
        <dbReference type="ARBA" id="ARBA00013080"/>
    </source>
</evidence>
<feature type="active site" evidence="9">
    <location>
        <position position="67"/>
    </location>
</feature>
<dbReference type="InterPro" id="IPR018510">
    <property type="entry name" value="DAP_epimerase_AS"/>
</dbReference>
<dbReference type="NCBIfam" id="TIGR00652">
    <property type="entry name" value="DapF"/>
    <property type="match status" value="2"/>
</dbReference>
<dbReference type="Pfam" id="PF01678">
    <property type="entry name" value="DAP_epimerase"/>
    <property type="match status" value="2"/>
</dbReference>
<feature type="compositionally biased region" description="Basic and acidic residues" evidence="10">
    <location>
        <begin position="108"/>
        <end position="117"/>
    </location>
</feature>
<proteinExistence type="inferred from homology"/>
<comment type="function">
    <text evidence="8">Catalyzes the stereoinversion of LL-2,6-diaminopimelate (L,L-DAP) to meso-diaminopimelate (meso-DAP), a precursor of L-lysine and an essential component of the bacterial peptidoglycan.</text>
</comment>
<comment type="similarity">
    <text evidence="2 8">Belongs to the diaminopimelate epimerase family.</text>
</comment>
<evidence type="ECO:0000256" key="7">
    <source>
        <dbReference type="ARBA" id="ARBA00051712"/>
    </source>
</evidence>
<name>A0A8S0XCU0_9FIRM</name>
<evidence type="ECO:0000256" key="9">
    <source>
        <dbReference type="PROSITE-ProRule" id="PRU10125"/>
    </source>
</evidence>
<dbReference type="InterPro" id="IPR001653">
    <property type="entry name" value="DAP_epimerase_DapF"/>
</dbReference>
<evidence type="ECO:0000256" key="2">
    <source>
        <dbReference type="ARBA" id="ARBA00010219"/>
    </source>
</evidence>
<comment type="subunit">
    <text evidence="8">Homodimer.</text>
</comment>
<feature type="binding site" evidence="8">
    <location>
        <position position="58"/>
    </location>
    <ligand>
        <name>substrate</name>
    </ligand>
</feature>
<keyword evidence="13" id="KW-1185">Reference proteome</keyword>
<dbReference type="GO" id="GO:0009089">
    <property type="term" value="P:lysine biosynthetic process via diaminopimelate"/>
    <property type="evidence" value="ECO:0007669"/>
    <property type="project" value="UniProtKB-UniRule"/>
</dbReference>
<feature type="compositionally biased region" description="Polar residues" evidence="10">
    <location>
        <begin position="154"/>
        <end position="179"/>
    </location>
</feature>
<dbReference type="EMBL" id="LR746496">
    <property type="protein sequence ID" value="CAA7602836.1"/>
    <property type="molecule type" value="Genomic_DNA"/>
</dbReference>
<feature type="site" description="Could be important to modulate the pK values of the two catalytic cysteine residues" evidence="8">
    <location>
        <position position="269"/>
    </location>
</feature>
<feature type="active site" description="Proton acceptor" evidence="8">
    <location>
        <position position="327"/>
    </location>
</feature>
<evidence type="ECO:0000256" key="8">
    <source>
        <dbReference type="HAMAP-Rule" id="MF_00197"/>
    </source>
</evidence>
<dbReference type="AlphaFoldDB" id="A0A8S0XCU0"/>
<dbReference type="SUPFAM" id="SSF54506">
    <property type="entry name" value="Diaminopimelate epimerase-like"/>
    <property type="match status" value="2"/>
</dbReference>
<dbReference type="EC" id="5.1.1.7" evidence="3 8"/>
<evidence type="ECO:0000256" key="1">
    <source>
        <dbReference type="ARBA" id="ARBA00005196"/>
    </source>
</evidence>
<dbReference type="PROSITE" id="PS01326">
    <property type="entry name" value="DAP_EPIMERASE"/>
    <property type="match status" value="1"/>
</dbReference>
<dbReference type="PANTHER" id="PTHR31689:SF0">
    <property type="entry name" value="DIAMINOPIMELATE EPIMERASE"/>
    <property type="match status" value="1"/>
</dbReference>
<feature type="active site" description="Proton donor" evidence="8">
    <location>
        <position position="67"/>
    </location>
</feature>
<protein>
    <recommendedName>
        <fullName evidence="3 8">Diaminopimelate epimerase</fullName>
        <shortName evidence="8">DAP epimerase</shortName>
        <ecNumber evidence="3 8">5.1.1.7</ecNumber>
    </recommendedName>
    <alternativeName>
        <fullName evidence="8">PLP-independent amino acid racemase</fullName>
    </alternativeName>
</protein>
<feature type="binding site" evidence="8">
    <location>
        <position position="267"/>
    </location>
    <ligand>
        <name>substrate</name>
    </ligand>
</feature>
<feature type="binding site" evidence="8">
    <location>
        <begin position="318"/>
        <end position="319"/>
    </location>
    <ligand>
        <name>substrate</name>
    </ligand>
</feature>
<feature type="binding site" evidence="8">
    <location>
        <position position="6"/>
    </location>
    <ligand>
        <name>substrate</name>
    </ligand>
</feature>
<keyword evidence="6 8" id="KW-0413">Isomerase</keyword>
<evidence type="ECO:0000256" key="10">
    <source>
        <dbReference type="SAM" id="MobiDB-lite"/>
    </source>
</evidence>
<accession>A0A8S0XCU0</accession>
<comment type="catalytic activity">
    <reaction evidence="7 8">
        <text>(2S,6S)-2,6-diaminopimelate = meso-2,6-diaminopimelate</text>
        <dbReference type="Rhea" id="RHEA:15393"/>
        <dbReference type="ChEBI" id="CHEBI:57609"/>
        <dbReference type="ChEBI" id="CHEBI:57791"/>
        <dbReference type="EC" id="5.1.1.7"/>
    </reaction>
</comment>
<dbReference type="Proteomes" id="UP001071230">
    <property type="component" value="Unassembled WGS sequence"/>
</dbReference>
<keyword evidence="8" id="KW-0963">Cytoplasm</keyword>
<evidence type="ECO:0000256" key="6">
    <source>
        <dbReference type="ARBA" id="ARBA00023235"/>
    </source>
</evidence>
<comment type="caution">
    <text evidence="8">Lacks conserved residue(s) required for the propagation of feature annotation.</text>
</comment>
<reference evidence="11" key="2">
    <citation type="submission" date="2020-01" db="EMBL/GenBank/DDBJ databases">
        <authorList>
            <person name="Hornung B."/>
        </authorList>
    </citation>
    <scope>NUCLEOTIDE SEQUENCE</scope>
    <source>
        <strain evidence="11">PacBioINE</strain>
    </source>
</reference>
<evidence type="ECO:0000313" key="13">
    <source>
        <dbReference type="Proteomes" id="UP001071230"/>
    </source>
</evidence>
<evidence type="ECO:0000313" key="12">
    <source>
        <dbReference type="EMBL" id="CEJ05717.1"/>
    </source>
</evidence>
<dbReference type="Gene3D" id="3.10.310.10">
    <property type="entry name" value="Diaminopimelate Epimerase, Chain A, domain 1"/>
    <property type="match status" value="2"/>
</dbReference>
<comment type="pathway">
    <text evidence="1 8">Amino-acid biosynthesis; L-lysine biosynthesis via DAP pathway; DL-2,6-diaminopimelate from LL-2,6-diaminopimelate: step 1/1.</text>
</comment>
<evidence type="ECO:0000256" key="4">
    <source>
        <dbReference type="ARBA" id="ARBA00022605"/>
    </source>
</evidence>
<feature type="site" description="Could be important to modulate the pK values of the two catalytic cysteine residues" evidence="8">
    <location>
        <position position="318"/>
    </location>
</feature>
<dbReference type="EMBL" id="CDGJ01000003">
    <property type="protein sequence ID" value="CEJ05717.1"/>
    <property type="molecule type" value="Genomic_DNA"/>
</dbReference>
<dbReference type="GO" id="GO:0008837">
    <property type="term" value="F:diaminopimelate epimerase activity"/>
    <property type="evidence" value="ECO:0007669"/>
    <property type="project" value="UniProtKB-UniRule"/>
</dbReference>
<organism evidence="11">
    <name type="scientific">Acididesulfobacillus acetoxydans</name>
    <dbReference type="NCBI Taxonomy" id="1561005"/>
    <lineage>
        <taxon>Bacteria</taxon>
        <taxon>Bacillati</taxon>
        <taxon>Bacillota</taxon>
        <taxon>Clostridia</taxon>
        <taxon>Eubacteriales</taxon>
        <taxon>Peptococcaceae</taxon>
        <taxon>Acididesulfobacillus</taxon>
    </lineage>
</organism>
<keyword evidence="4 8" id="KW-0028">Amino-acid biosynthesis</keyword>
<feature type="binding site" evidence="8">
    <location>
        <position position="300"/>
    </location>
    <ligand>
        <name>substrate</name>
    </ligand>
</feature>
<dbReference type="Proteomes" id="UP000836597">
    <property type="component" value="Chromosome"/>
</dbReference>
<sequence length="412" mass="44888">MHGLGNDFILLDHFLSAPFSDYEGLARKLCHRQFGVGGDGLLVVLPSGEADVRMRIFNPDGSEPEMCGNGIRCLARYAYERGYVQHNPLRVETLAGILSIGLRLARKADQSGEDRLSGNDNLSDENSLNGKDNPGGQDNLNGQNNLSGQDNLSGKDNPTAEDNQNGQDNRNGKANQSGKDQAESPREDKNQDQDKAENVGEAKAKAEAKAEAKDKDKDKVESVRVDMGEPVLDPESIPVRCTGKRALGESLEAEGRAFRFTAVSMGNPHCVIFGENLSEKDFYRYGPLIEKHPLFPRKTNVEFITVHSRQEMTMRVWERGAGPTLACGTGASAAAVAAVLNDLIDREVTVHLPGGDLLIEWAGDNHVYMTGPAVYAFRGVWLEESTTPDQEAWPHAPGFSGLLTWGESTIPD</sequence>
<feature type="compositionally biased region" description="Polar residues" evidence="10">
    <location>
        <begin position="118"/>
        <end position="130"/>
    </location>
</feature>
<dbReference type="HAMAP" id="MF_00197">
    <property type="entry name" value="DAP_epimerase"/>
    <property type="match status" value="1"/>
</dbReference>
<dbReference type="GO" id="GO:0005829">
    <property type="term" value="C:cytosol"/>
    <property type="evidence" value="ECO:0007669"/>
    <property type="project" value="TreeGrafter"/>
</dbReference>
<feature type="region of interest" description="Disordered" evidence="10">
    <location>
        <begin position="108"/>
        <end position="221"/>
    </location>
</feature>
<dbReference type="PANTHER" id="PTHR31689">
    <property type="entry name" value="DIAMINOPIMELATE EPIMERASE, CHLOROPLASTIC"/>
    <property type="match status" value="1"/>
</dbReference>
<dbReference type="KEGG" id="aacx:DEACI_3659"/>
<feature type="binding site" evidence="8">
    <location>
        <begin position="68"/>
        <end position="69"/>
    </location>
    <ligand>
        <name>substrate</name>
    </ligand>
</feature>
<evidence type="ECO:0000256" key="5">
    <source>
        <dbReference type="ARBA" id="ARBA00023154"/>
    </source>
</evidence>
<feature type="compositionally biased region" description="Low complexity" evidence="10">
    <location>
        <begin position="132"/>
        <end position="152"/>
    </location>
</feature>